<dbReference type="GO" id="GO:0043709">
    <property type="term" value="P:cell adhesion involved in single-species biofilm formation"/>
    <property type="evidence" value="ECO:0007669"/>
    <property type="project" value="TreeGrafter"/>
</dbReference>
<dbReference type="PANTHER" id="PTHR45138">
    <property type="entry name" value="REGULATORY COMPONENTS OF SENSORY TRANSDUCTION SYSTEM"/>
    <property type="match status" value="1"/>
</dbReference>
<gene>
    <name evidence="4" type="ORF">SP90_07040</name>
</gene>
<evidence type="ECO:0000256" key="1">
    <source>
        <dbReference type="ARBA" id="ARBA00012528"/>
    </source>
</evidence>
<comment type="catalytic activity">
    <reaction evidence="2">
        <text>2 GTP = 3',3'-c-di-GMP + 2 diphosphate</text>
        <dbReference type="Rhea" id="RHEA:24898"/>
        <dbReference type="ChEBI" id="CHEBI:33019"/>
        <dbReference type="ChEBI" id="CHEBI:37565"/>
        <dbReference type="ChEBI" id="CHEBI:58805"/>
        <dbReference type="EC" id="2.7.7.65"/>
    </reaction>
</comment>
<evidence type="ECO:0000259" key="3">
    <source>
        <dbReference type="PROSITE" id="PS50887"/>
    </source>
</evidence>
<dbReference type="SUPFAM" id="SSF55785">
    <property type="entry name" value="PYP-like sensor domain (PAS domain)"/>
    <property type="match status" value="1"/>
</dbReference>
<evidence type="ECO:0000313" key="5">
    <source>
        <dbReference type="Proteomes" id="UP000091979"/>
    </source>
</evidence>
<dbReference type="PANTHER" id="PTHR45138:SF9">
    <property type="entry name" value="DIGUANYLATE CYCLASE DGCM-RELATED"/>
    <property type="match status" value="1"/>
</dbReference>
<protein>
    <recommendedName>
        <fullName evidence="1">diguanylate cyclase</fullName>
        <ecNumber evidence="1">2.7.7.65</ecNumber>
    </recommendedName>
</protein>
<dbReference type="Gene3D" id="3.30.450.20">
    <property type="entry name" value="PAS domain"/>
    <property type="match status" value="1"/>
</dbReference>
<dbReference type="NCBIfam" id="TIGR00254">
    <property type="entry name" value="GGDEF"/>
    <property type="match status" value="1"/>
</dbReference>
<dbReference type="InterPro" id="IPR013656">
    <property type="entry name" value="PAS_4"/>
</dbReference>
<dbReference type="PATRIC" id="fig|1560234.3.peg.3379"/>
<evidence type="ECO:0000256" key="2">
    <source>
        <dbReference type="ARBA" id="ARBA00034247"/>
    </source>
</evidence>
<dbReference type="InterPro" id="IPR029787">
    <property type="entry name" value="Nucleotide_cyclase"/>
</dbReference>
<proteinExistence type="predicted"/>
<dbReference type="GO" id="GO:0005886">
    <property type="term" value="C:plasma membrane"/>
    <property type="evidence" value="ECO:0007669"/>
    <property type="project" value="TreeGrafter"/>
</dbReference>
<comment type="caution">
    <text evidence="4">The sequence shown here is derived from an EMBL/GenBank/DDBJ whole genome shotgun (WGS) entry which is preliminary data.</text>
</comment>
<dbReference type="InterPro" id="IPR035965">
    <property type="entry name" value="PAS-like_dom_sf"/>
</dbReference>
<dbReference type="GO" id="GO:1902201">
    <property type="term" value="P:negative regulation of bacterial-type flagellum-dependent cell motility"/>
    <property type="evidence" value="ECO:0007669"/>
    <property type="project" value="TreeGrafter"/>
</dbReference>
<dbReference type="InterPro" id="IPR043128">
    <property type="entry name" value="Rev_trsase/Diguanyl_cyclase"/>
</dbReference>
<keyword evidence="5" id="KW-1185">Reference proteome</keyword>
<dbReference type="EC" id="2.7.7.65" evidence="1"/>
<sequence length="298" mass="32937">MNLSKDVLFFTDQLSNGVMIFSPECEVIYTNPAARSMWNHESHSVLEGFATGTGEKTISQYEHPVMQAIQSNRSVSQTLLRKRAQNESMPQWVKMTANPIQESGQLKYVLLSLEDVTQSKHVSDILASRSYMLDQLDVVDSTTGLYNSRYVPVLLERTVSDVNKLDIPLSVCVFDIDHFTRLNEAQGRQCGDEVLRYLAALLGSHMHEGDVMARTGGGEFLVLLPSCSAGEALERMEVFSAQLRSAALPCAIRPITVSGGIAEMADNEKGAQVVERADSLLYLAKLDGRDKFLTEDAV</sequence>
<reference evidence="4 5" key="1">
    <citation type="submission" date="2015-01" db="EMBL/GenBank/DDBJ databases">
        <title>Desulfovibrio sp. JC271 draft genome sequence.</title>
        <authorList>
            <person name="Shivani Y."/>
            <person name="Subhash Y."/>
            <person name="Sasikala C."/>
            <person name="Ramana C.V."/>
        </authorList>
    </citation>
    <scope>NUCLEOTIDE SEQUENCE [LARGE SCALE GENOMIC DNA]</scope>
    <source>
        <strain evidence="4 5">JC271</strain>
    </source>
</reference>
<dbReference type="CDD" id="cd01949">
    <property type="entry name" value="GGDEF"/>
    <property type="match status" value="1"/>
</dbReference>
<dbReference type="STRING" id="1560234.SP90_07040"/>
<dbReference type="SUPFAM" id="SSF55073">
    <property type="entry name" value="Nucleotide cyclase"/>
    <property type="match status" value="1"/>
</dbReference>
<dbReference type="Pfam" id="PF08448">
    <property type="entry name" value="PAS_4"/>
    <property type="match status" value="1"/>
</dbReference>
<dbReference type="SMART" id="SM00267">
    <property type="entry name" value="GGDEF"/>
    <property type="match status" value="1"/>
</dbReference>
<dbReference type="PROSITE" id="PS50887">
    <property type="entry name" value="GGDEF"/>
    <property type="match status" value="1"/>
</dbReference>
<dbReference type="Pfam" id="PF00990">
    <property type="entry name" value="GGDEF"/>
    <property type="match status" value="1"/>
</dbReference>
<dbReference type="OrthoDB" id="9812260at2"/>
<evidence type="ECO:0000313" key="4">
    <source>
        <dbReference type="EMBL" id="OBQ52713.1"/>
    </source>
</evidence>
<dbReference type="Gene3D" id="3.30.70.270">
    <property type="match status" value="1"/>
</dbReference>
<dbReference type="Proteomes" id="UP000091979">
    <property type="component" value="Unassembled WGS sequence"/>
</dbReference>
<accession>A0A1B7XEW3</accession>
<name>A0A1B7XEW3_9BACT</name>
<feature type="domain" description="GGDEF" evidence="3">
    <location>
        <begin position="167"/>
        <end position="297"/>
    </location>
</feature>
<organism evidence="4 5">
    <name type="scientific">Halodesulfovibrio spirochaetisodalis</name>
    <dbReference type="NCBI Taxonomy" id="1560234"/>
    <lineage>
        <taxon>Bacteria</taxon>
        <taxon>Pseudomonadati</taxon>
        <taxon>Thermodesulfobacteriota</taxon>
        <taxon>Desulfovibrionia</taxon>
        <taxon>Desulfovibrionales</taxon>
        <taxon>Desulfovibrionaceae</taxon>
        <taxon>Halodesulfovibrio</taxon>
    </lineage>
</organism>
<dbReference type="InterPro" id="IPR050469">
    <property type="entry name" value="Diguanylate_Cyclase"/>
</dbReference>
<dbReference type="AlphaFoldDB" id="A0A1B7XEW3"/>
<dbReference type="InterPro" id="IPR000160">
    <property type="entry name" value="GGDEF_dom"/>
</dbReference>
<dbReference type="RefSeq" id="WP_066853975.1">
    <property type="nucleotide sequence ID" value="NZ_JXMS01000009.1"/>
</dbReference>
<dbReference type="EMBL" id="JXMS01000009">
    <property type="protein sequence ID" value="OBQ52713.1"/>
    <property type="molecule type" value="Genomic_DNA"/>
</dbReference>
<dbReference type="GO" id="GO:0052621">
    <property type="term" value="F:diguanylate cyclase activity"/>
    <property type="evidence" value="ECO:0007669"/>
    <property type="project" value="UniProtKB-EC"/>
</dbReference>